<organism evidence="1 2">
    <name type="scientific">Cinara cedri</name>
    <dbReference type="NCBI Taxonomy" id="506608"/>
    <lineage>
        <taxon>Eukaryota</taxon>
        <taxon>Metazoa</taxon>
        <taxon>Ecdysozoa</taxon>
        <taxon>Arthropoda</taxon>
        <taxon>Hexapoda</taxon>
        <taxon>Insecta</taxon>
        <taxon>Pterygota</taxon>
        <taxon>Neoptera</taxon>
        <taxon>Paraneoptera</taxon>
        <taxon>Hemiptera</taxon>
        <taxon>Sternorrhyncha</taxon>
        <taxon>Aphidomorpha</taxon>
        <taxon>Aphidoidea</taxon>
        <taxon>Aphididae</taxon>
        <taxon>Lachninae</taxon>
        <taxon>Cinara</taxon>
    </lineage>
</organism>
<dbReference type="EMBL" id="CABPRJ010000001">
    <property type="protein sequence ID" value="VVC24221.1"/>
    <property type="molecule type" value="Genomic_DNA"/>
</dbReference>
<evidence type="ECO:0000313" key="2">
    <source>
        <dbReference type="Proteomes" id="UP000325440"/>
    </source>
</evidence>
<name>A0A5E4M4E2_9HEMI</name>
<evidence type="ECO:0000313" key="1">
    <source>
        <dbReference type="EMBL" id="VVC24221.1"/>
    </source>
</evidence>
<accession>A0A5E4M4E2</accession>
<keyword evidence="2" id="KW-1185">Reference proteome</keyword>
<dbReference type="Proteomes" id="UP000325440">
    <property type="component" value="Unassembled WGS sequence"/>
</dbReference>
<gene>
    <name evidence="1" type="ORF">CINCED_3A023049</name>
</gene>
<dbReference type="AlphaFoldDB" id="A0A5E4M4E2"/>
<sequence>MEQYSNTILSYSKKNAKQQIKNHLEVIRIHHKKKNAVDICIHSVKLFFIQPSIITFPTCVPADEKPRILVCGTFESALAGFTPPHAPDENFLWYQ</sequence>
<reference evidence="1 2" key="1">
    <citation type="submission" date="2019-08" db="EMBL/GenBank/DDBJ databases">
        <authorList>
            <person name="Alioto T."/>
            <person name="Alioto T."/>
            <person name="Gomez Garrido J."/>
        </authorList>
    </citation>
    <scope>NUCLEOTIDE SEQUENCE [LARGE SCALE GENOMIC DNA]</scope>
</reference>
<protein>
    <submittedName>
        <fullName evidence="1">Uncharacterized protein</fullName>
    </submittedName>
</protein>
<proteinExistence type="predicted"/>